<accession>A0AAP0Q8A7</accession>
<dbReference type="Proteomes" id="UP001419268">
    <property type="component" value="Unassembled WGS sequence"/>
</dbReference>
<evidence type="ECO:0000313" key="2">
    <source>
        <dbReference type="Proteomes" id="UP001419268"/>
    </source>
</evidence>
<protein>
    <submittedName>
        <fullName evidence="1">Uncharacterized protein</fullName>
    </submittedName>
</protein>
<reference evidence="1 2" key="1">
    <citation type="submission" date="2024-01" db="EMBL/GenBank/DDBJ databases">
        <title>Genome assemblies of Stephania.</title>
        <authorList>
            <person name="Yang L."/>
        </authorList>
    </citation>
    <scope>NUCLEOTIDE SEQUENCE [LARGE SCALE GENOMIC DNA]</scope>
    <source>
        <strain evidence="1">JXDWG</strain>
        <tissue evidence="1">Leaf</tissue>
    </source>
</reference>
<evidence type="ECO:0000313" key="1">
    <source>
        <dbReference type="EMBL" id="KAK9166766.1"/>
    </source>
</evidence>
<comment type="caution">
    <text evidence="1">The sequence shown here is derived from an EMBL/GenBank/DDBJ whole genome shotgun (WGS) entry which is preliminary data.</text>
</comment>
<dbReference type="AlphaFoldDB" id="A0AAP0Q8A7"/>
<keyword evidence="2" id="KW-1185">Reference proteome</keyword>
<gene>
    <name evidence="1" type="ORF">Scep_001957</name>
</gene>
<sequence>MEQTSVEPSRGEVDAVRTGDCDGAETIKISHKKIKEIDKPKVKRGKNVKVEDASNEVSRMVEVPKMELML</sequence>
<organism evidence="1 2">
    <name type="scientific">Stephania cephalantha</name>
    <dbReference type="NCBI Taxonomy" id="152367"/>
    <lineage>
        <taxon>Eukaryota</taxon>
        <taxon>Viridiplantae</taxon>
        <taxon>Streptophyta</taxon>
        <taxon>Embryophyta</taxon>
        <taxon>Tracheophyta</taxon>
        <taxon>Spermatophyta</taxon>
        <taxon>Magnoliopsida</taxon>
        <taxon>Ranunculales</taxon>
        <taxon>Menispermaceae</taxon>
        <taxon>Menispermoideae</taxon>
        <taxon>Cissampelideae</taxon>
        <taxon>Stephania</taxon>
    </lineage>
</organism>
<name>A0AAP0Q8A7_9MAGN</name>
<proteinExistence type="predicted"/>
<dbReference type="EMBL" id="JBBNAG010000001">
    <property type="protein sequence ID" value="KAK9166766.1"/>
    <property type="molecule type" value="Genomic_DNA"/>
</dbReference>